<protein>
    <submittedName>
        <fullName evidence="1">Uncharacterized protein</fullName>
    </submittedName>
</protein>
<dbReference type="Proteomes" id="UP001281761">
    <property type="component" value="Unassembled WGS sequence"/>
</dbReference>
<dbReference type="EMBL" id="JARBJD010000695">
    <property type="protein sequence ID" value="KAK2940306.1"/>
    <property type="molecule type" value="Genomic_DNA"/>
</dbReference>
<gene>
    <name evidence="1" type="ORF">BLNAU_24785</name>
</gene>
<proteinExistence type="predicted"/>
<evidence type="ECO:0000313" key="1">
    <source>
        <dbReference type="EMBL" id="KAK2940306.1"/>
    </source>
</evidence>
<organism evidence="1 2">
    <name type="scientific">Blattamonas nauphoetae</name>
    <dbReference type="NCBI Taxonomy" id="2049346"/>
    <lineage>
        <taxon>Eukaryota</taxon>
        <taxon>Metamonada</taxon>
        <taxon>Preaxostyla</taxon>
        <taxon>Oxymonadida</taxon>
        <taxon>Blattamonas</taxon>
    </lineage>
</organism>
<name>A0ABQ9WLG3_9EUKA</name>
<keyword evidence="2" id="KW-1185">Reference proteome</keyword>
<accession>A0ABQ9WLG3</accession>
<reference evidence="1 2" key="1">
    <citation type="journal article" date="2022" name="bioRxiv">
        <title>Genomics of Preaxostyla Flagellates Illuminates Evolutionary Transitions and the Path Towards Mitochondrial Loss.</title>
        <authorList>
            <person name="Novak L.V.F."/>
            <person name="Treitli S.C."/>
            <person name="Pyrih J."/>
            <person name="Halakuc P."/>
            <person name="Pipaliya S.V."/>
            <person name="Vacek V."/>
            <person name="Brzon O."/>
            <person name="Soukal P."/>
            <person name="Eme L."/>
            <person name="Dacks J.B."/>
            <person name="Karnkowska A."/>
            <person name="Elias M."/>
            <person name="Hampl V."/>
        </authorList>
    </citation>
    <scope>NUCLEOTIDE SEQUENCE [LARGE SCALE GENOMIC DNA]</scope>
    <source>
        <strain evidence="1">NAU3</strain>
        <tissue evidence="1">Gut</tissue>
    </source>
</reference>
<comment type="caution">
    <text evidence="1">The sequence shown here is derived from an EMBL/GenBank/DDBJ whole genome shotgun (WGS) entry which is preliminary data.</text>
</comment>
<evidence type="ECO:0000313" key="2">
    <source>
        <dbReference type="Proteomes" id="UP001281761"/>
    </source>
</evidence>
<sequence length="160" mass="18146">MHAVLCHILIRYLTKSGKWRCLRSKTARFSANQPDSSPATKVPDAVEKETSNPLRLAILTLSESLLKDSRNQPNTCKDKVSHDFFLSLACDQHDCCVILQGITVPVRTFCLGGIWFTRFAICEREYALRLLELEADGTGSVLFKLAWKSPKEHQQVPKYH</sequence>